<sequence length="312" mass="31993">MAARIGIVGVGMVGSAAGYALALMGVAGEIVLVDRSPALAQAQAEDISHAVPFASATRVVAGDYDALAGADLVILAAGVSQKPGETRIALLSRNAEVFAEVIGAVRRVAPDAILLIATNPVDIMTDIATRLSGLPPSRVIGSGTILDSARFRTLLGQHLHLSPQSIHGYVLGEHGDSEVLAWSSAQAGSVPIRAAAAQMGAAITDEVVARIDAGVRRAAYRIIEGKGATWYGIGAGLARIARAILRDEQAVLSVSILTPEVVGVKGATLSLPRAVGRAGVTADLLPDLDDVEADALRRSAQMLADLAAEVKL</sequence>
<evidence type="ECO:0000256" key="8">
    <source>
        <dbReference type="HAMAP-Rule" id="MF_00488"/>
    </source>
</evidence>
<dbReference type="InterPro" id="IPR001236">
    <property type="entry name" value="Lactate/malate_DH_N"/>
</dbReference>
<protein>
    <recommendedName>
        <fullName evidence="4 8">L-lactate dehydrogenase</fullName>
        <shortName evidence="8">L-LDH</shortName>
        <ecNumber evidence="4 8">1.1.1.27</ecNumber>
    </recommendedName>
</protein>
<dbReference type="PANTHER" id="PTHR43128">
    <property type="entry name" value="L-2-HYDROXYCARBOXYLATE DEHYDROGENASE (NAD(P)(+))"/>
    <property type="match status" value="1"/>
</dbReference>
<keyword evidence="5 8" id="KW-0560">Oxidoreductase</keyword>
<evidence type="ECO:0000256" key="5">
    <source>
        <dbReference type="ARBA" id="ARBA00023002"/>
    </source>
</evidence>
<feature type="binding site" evidence="8">
    <location>
        <position position="167"/>
    </location>
    <ligand>
        <name>beta-D-fructose 1,6-bisphosphate</name>
        <dbReference type="ChEBI" id="CHEBI:32966"/>
        <note>allosteric activator</note>
    </ligand>
</feature>
<feature type="binding site" evidence="8">
    <location>
        <position position="152"/>
    </location>
    <ligand>
        <name>beta-D-fructose 1,6-bisphosphate</name>
        <dbReference type="ChEBI" id="CHEBI:32966"/>
        <note>allosteric activator</note>
    </ligand>
</feature>
<comment type="activity regulation">
    <text evidence="8">Allosterically activated by fructose 1,6-bisphosphate (FBP).</text>
</comment>
<dbReference type="InterPro" id="IPR036291">
    <property type="entry name" value="NAD(P)-bd_dom_sf"/>
</dbReference>
<comment type="caution">
    <text evidence="8">Lacks conserved residue(s) required for the propagation of feature annotation.</text>
</comment>
<feature type="binding site" evidence="8">
    <location>
        <position position="87"/>
    </location>
    <ligand>
        <name>substrate</name>
    </ligand>
</feature>
<feature type="binding site" evidence="8">
    <location>
        <position position="13"/>
    </location>
    <ligand>
        <name>NAD(+)</name>
        <dbReference type="ChEBI" id="CHEBI:57540"/>
    </ligand>
</feature>
<dbReference type="GO" id="GO:0006096">
    <property type="term" value="P:glycolytic process"/>
    <property type="evidence" value="ECO:0007669"/>
    <property type="project" value="UniProtKB-UniRule"/>
</dbReference>
<feature type="binding site" evidence="8">
    <location>
        <position position="229"/>
    </location>
    <ligand>
        <name>substrate</name>
    </ligand>
</feature>
<dbReference type="GO" id="GO:0005737">
    <property type="term" value="C:cytoplasm"/>
    <property type="evidence" value="ECO:0007669"/>
    <property type="project" value="UniProtKB-SubCell"/>
</dbReference>
<dbReference type="UniPathway" id="UPA00554">
    <property type="reaction ID" value="UER00611"/>
</dbReference>
<keyword evidence="6 8" id="KW-0520">NAD</keyword>
<evidence type="ECO:0000256" key="3">
    <source>
        <dbReference type="ARBA" id="ARBA00006054"/>
    </source>
</evidence>
<dbReference type="RefSeq" id="WP_220662537.1">
    <property type="nucleotide sequence ID" value="NZ_CP069370.1"/>
</dbReference>
<feature type="binding site" evidence="8">
    <location>
        <position position="64"/>
    </location>
    <ligand>
        <name>NAD(+)</name>
        <dbReference type="ChEBI" id="CHEBI:57540"/>
    </ligand>
</feature>
<feature type="binding site" evidence="8">
    <location>
        <begin position="147"/>
        <end position="150"/>
    </location>
    <ligand>
        <name>substrate</name>
    </ligand>
</feature>
<dbReference type="Pfam" id="PF02866">
    <property type="entry name" value="Ldh_1_C"/>
    <property type="match status" value="1"/>
</dbReference>
<dbReference type="GO" id="GO:0006089">
    <property type="term" value="P:lactate metabolic process"/>
    <property type="evidence" value="ECO:0007669"/>
    <property type="project" value="TreeGrafter"/>
</dbReference>
<keyword evidence="8" id="KW-0963">Cytoplasm</keyword>
<evidence type="ECO:0000256" key="10">
    <source>
        <dbReference type="PIRSR" id="PIRSR000102-3"/>
    </source>
</evidence>
<evidence type="ECO:0000259" key="11">
    <source>
        <dbReference type="Pfam" id="PF00056"/>
    </source>
</evidence>
<dbReference type="PROSITE" id="PS00064">
    <property type="entry name" value="L_LDH"/>
    <property type="match status" value="1"/>
</dbReference>
<feature type="binding site" evidence="8">
    <location>
        <begin position="117"/>
        <end position="119"/>
    </location>
    <ligand>
        <name>NAD(+)</name>
        <dbReference type="ChEBI" id="CHEBI:57540"/>
    </ligand>
</feature>
<evidence type="ECO:0000313" key="14">
    <source>
        <dbReference type="Proteomes" id="UP000826300"/>
    </source>
</evidence>
<feature type="domain" description="Lactate/malate dehydrogenase N-terminal" evidence="11">
    <location>
        <begin position="4"/>
        <end position="141"/>
    </location>
</feature>
<dbReference type="Gene3D" id="3.40.50.720">
    <property type="entry name" value="NAD(P)-binding Rossmann-like Domain"/>
    <property type="match status" value="1"/>
</dbReference>
<dbReference type="PANTHER" id="PTHR43128:SF16">
    <property type="entry name" value="L-LACTATE DEHYDROGENASE"/>
    <property type="match status" value="1"/>
</dbReference>
<dbReference type="AlphaFoldDB" id="A0A8G0ZRY3"/>
<keyword evidence="8" id="KW-0597">Phosphoprotein</keyword>
<feature type="binding site" evidence="8">
    <location>
        <position position="142"/>
    </location>
    <ligand>
        <name>NAD(+)</name>
        <dbReference type="ChEBI" id="CHEBI:57540"/>
    </ligand>
</feature>
<dbReference type="PRINTS" id="PR00086">
    <property type="entry name" value="LLDHDRGNASE"/>
</dbReference>
<dbReference type="EC" id="1.1.1.27" evidence="4 8"/>
<organism evidence="13 14">
    <name type="scientific">Neotabrizicola shimadae</name>
    <dbReference type="NCBI Taxonomy" id="2807096"/>
    <lineage>
        <taxon>Bacteria</taxon>
        <taxon>Pseudomonadati</taxon>
        <taxon>Pseudomonadota</taxon>
        <taxon>Alphaproteobacteria</taxon>
        <taxon>Rhodobacterales</taxon>
        <taxon>Paracoccaceae</taxon>
        <taxon>Neotabrizicola</taxon>
    </lineage>
</organism>
<evidence type="ECO:0000256" key="7">
    <source>
        <dbReference type="ARBA" id="ARBA00049258"/>
    </source>
</evidence>
<dbReference type="Gene3D" id="3.90.110.10">
    <property type="entry name" value="Lactate dehydrogenase/glycoside hydrolase, family 4, C-terminal"/>
    <property type="match status" value="1"/>
</dbReference>
<evidence type="ECO:0000259" key="12">
    <source>
        <dbReference type="Pfam" id="PF02866"/>
    </source>
</evidence>
<name>A0A8G0ZRY3_9RHOB</name>
<dbReference type="HAMAP" id="MF_00488">
    <property type="entry name" value="Lactate_dehydrog"/>
    <property type="match status" value="1"/>
</dbReference>
<evidence type="ECO:0000256" key="2">
    <source>
        <dbReference type="ARBA" id="ARBA00004843"/>
    </source>
</evidence>
<feature type="active site" description="Proton acceptor" evidence="8 9">
    <location>
        <position position="174"/>
    </location>
</feature>
<dbReference type="GO" id="GO:0004459">
    <property type="term" value="F:L-lactate dehydrogenase (NAD+) activity"/>
    <property type="evidence" value="ECO:0007669"/>
    <property type="project" value="UniProtKB-UniRule"/>
</dbReference>
<feature type="binding site" evidence="8">
    <location>
        <begin position="119"/>
        <end position="122"/>
    </location>
    <ligand>
        <name>substrate</name>
    </ligand>
</feature>
<feature type="binding site" evidence="10">
    <location>
        <position position="94"/>
    </location>
    <ligand>
        <name>NAD(+)</name>
        <dbReference type="ChEBI" id="CHEBI:57540"/>
    </ligand>
</feature>
<comment type="function">
    <text evidence="1">Catalyzes the reversible oxidation of malate to oxaloacetate.</text>
</comment>
<reference evidence="13" key="1">
    <citation type="submission" date="2021-02" db="EMBL/GenBank/DDBJ databases">
        <title>Rhodobacter shimadae sp. nov., an aerobic anoxygenic phototrophic bacterium isolated from a hot spring.</title>
        <authorList>
            <person name="Muramatsu S."/>
            <person name="Haruta S."/>
            <person name="Hirose S."/>
            <person name="Hanada S."/>
        </authorList>
    </citation>
    <scope>NUCLEOTIDE SEQUENCE</scope>
    <source>
        <strain evidence="13">N10</strain>
    </source>
</reference>
<dbReference type="InterPro" id="IPR018177">
    <property type="entry name" value="L-lactate_DH_AS"/>
</dbReference>
<feature type="binding site" evidence="10">
    <location>
        <begin position="9"/>
        <end position="14"/>
    </location>
    <ligand>
        <name>NAD(+)</name>
        <dbReference type="ChEBI" id="CHEBI:57540"/>
    </ligand>
</feature>
<evidence type="ECO:0000256" key="9">
    <source>
        <dbReference type="PIRSR" id="PIRSR000102-1"/>
    </source>
</evidence>
<comment type="similarity">
    <text evidence="3 8">Belongs to the LDH/MDH superfamily. LDH family.</text>
</comment>
<comment type="subcellular location">
    <subcellularLocation>
        <location evidence="8">Cytoplasm</location>
    </subcellularLocation>
</comment>
<evidence type="ECO:0000256" key="1">
    <source>
        <dbReference type="ARBA" id="ARBA00003966"/>
    </source>
</evidence>
<accession>A0A8G0ZRY3</accession>
<feature type="binding site" evidence="8">
    <location>
        <position position="81"/>
    </location>
    <ligand>
        <name>substrate</name>
    </ligand>
</feature>
<dbReference type="KEGG" id="nsm:JO391_01940"/>
<feature type="binding site" evidence="8 10">
    <location>
        <position position="34"/>
    </location>
    <ligand>
        <name>NAD(+)</name>
        <dbReference type="ChEBI" id="CHEBI:57540"/>
    </ligand>
</feature>
<proteinExistence type="inferred from homology"/>
<dbReference type="InterPro" id="IPR011304">
    <property type="entry name" value="L-lactate_DH"/>
</dbReference>
<comment type="pathway">
    <text evidence="2 8">Fermentation; pyruvate fermentation to lactate; (S)-lactate from pyruvate: step 1/1.</text>
</comment>
<comment type="function">
    <text evidence="8">Catalyzes the conversion of lactate to pyruvate.</text>
</comment>
<dbReference type="InterPro" id="IPR022383">
    <property type="entry name" value="Lactate/malate_DH_C"/>
</dbReference>
<feature type="domain" description="Lactate/malate dehydrogenase C-terminal" evidence="12">
    <location>
        <begin position="144"/>
        <end position="305"/>
    </location>
</feature>
<dbReference type="SUPFAM" id="SSF51735">
    <property type="entry name" value="NAD(P)-binding Rossmann-fold domains"/>
    <property type="match status" value="1"/>
</dbReference>
<gene>
    <name evidence="8" type="primary">ldh</name>
    <name evidence="13" type="ORF">JO391_01940</name>
</gene>
<dbReference type="InterPro" id="IPR001557">
    <property type="entry name" value="L-lactate/malate_DH"/>
</dbReference>
<dbReference type="NCBIfam" id="TIGR01771">
    <property type="entry name" value="L-LDH-NAD"/>
    <property type="match status" value="1"/>
</dbReference>
<dbReference type="InterPro" id="IPR015955">
    <property type="entry name" value="Lactate_DH/Glyco_Ohase_4_C"/>
</dbReference>
<evidence type="ECO:0000313" key="13">
    <source>
        <dbReference type="EMBL" id="QYZ70321.1"/>
    </source>
</evidence>
<evidence type="ECO:0000256" key="4">
    <source>
        <dbReference type="ARBA" id="ARBA00012967"/>
    </source>
</evidence>
<dbReference type="EMBL" id="CP069370">
    <property type="protein sequence ID" value="QYZ70321.1"/>
    <property type="molecule type" value="Genomic_DNA"/>
</dbReference>
<comment type="subunit">
    <text evidence="8">Homotetramer.</text>
</comment>
<keyword evidence="8" id="KW-0021">Allosteric enzyme</keyword>
<dbReference type="Pfam" id="PF00056">
    <property type="entry name" value="Ldh_1_N"/>
    <property type="match status" value="1"/>
</dbReference>
<feature type="binding site" evidence="8">
    <location>
        <begin position="78"/>
        <end position="79"/>
    </location>
    <ligand>
        <name>NAD(+)</name>
        <dbReference type="ChEBI" id="CHEBI:57540"/>
    </ligand>
</feature>
<keyword evidence="14" id="KW-1185">Reference proteome</keyword>
<dbReference type="PIRSF" id="PIRSF000102">
    <property type="entry name" value="Lac_mal_DH"/>
    <property type="match status" value="1"/>
</dbReference>
<evidence type="ECO:0000256" key="6">
    <source>
        <dbReference type="ARBA" id="ARBA00023027"/>
    </source>
</evidence>
<dbReference type="SUPFAM" id="SSF56327">
    <property type="entry name" value="LDH C-terminal domain-like"/>
    <property type="match status" value="1"/>
</dbReference>
<feature type="modified residue" description="Phosphotyrosine" evidence="8">
    <location>
        <position position="220"/>
    </location>
</feature>
<comment type="catalytic activity">
    <reaction evidence="7 8">
        <text>(S)-lactate + NAD(+) = pyruvate + NADH + H(+)</text>
        <dbReference type="Rhea" id="RHEA:23444"/>
        <dbReference type="ChEBI" id="CHEBI:15361"/>
        <dbReference type="ChEBI" id="CHEBI:15378"/>
        <dbReference type="ChEBI" id="CHEBI:16651"/>
        <dbReference type="ChEBI" id="CHEBI:57540"/>
        <dbReference type="ChEBI" id="CHEBI:57945"/>
        <dbReference type="EC" id="1.1.1.27"/>
    </reaction>
</comment>
<dbReference type="Proteomes" id="UP000826300">
    <property type="component" value="Chromosome"/>
</dbReference>